<reference evidence="1" key="1">
    <citation type="submission" date="2018-05" db="EMBL/GenBank/DDBJ databases">
        <authorList>
            <person name="Lanie J.A."/>
            <person name="Ng W.-L."/>
            <person name="Kazmierczak K.M."/>
            <person name="Andrzejewski T.M."/>
            <person name="Davidsen T.M."/>
            <person name="Wayne K.J."/>
            <person name="Tettelin H."/>
            <person name="Glass J.I."/>
            <person name="Rusch D."/>
            <person name="Podicherti R."/>
            <person name="Tsui H.-C.T."/>
            <person name="Winkler M.E."/>
        </authorList>
    </citation>
    <scope>NUCLEOTIDE SEQUENCE</scope>
</reference>
<name>A0A381V0J6_9ZZZZ</name>
<proteinExistence type="predicted"/>
<organism evidence="1">
    <name type="scientific">marine metagenome</name>
    <dbReference type="NCBI Taxonomy" id="408172"/>
    <lineage>
        <taxon>unclassified sequences</taxon>
        <taxon>metagenomes</taxon>
        <taxon>ecological metagenomes</taxon>
    </lineage>
</organism>
<evidence type="ECO:0008006" key="2">
    <source>
        <dbReference type="Google" id="ProtNLM"/>
    </source>
</evidence>
<evidence type="ECO:0000313" key="1">
    <source>
        <dbReference type="EMBL" id="SVA33902.1"/>
    </source>
</evidence>
<sequence length="594" mass="69247">MAEWLERVDRTLVTTALEQSWPSEGPVLFLGEWCRRFSRRKRWVDLDAEIVPYHWDDRDRLDADYVYIANCYERLLADLSTSLNDLHDIDRSPRFWRILTGPWLGSFVSMAFDRWRMVEEAVSRTDLNGTILLDGLAHAVTPSDMRDFENLFVTDEWNHHLYGRVLEELGGVQIEHRDYTPVIEENSPEAVVETGSWRYGLLSKYSRLAHRLSRRGDVVLQAPYLRPTDELSLHRRLGQVPILWSMVEQPWERFEPGDRPWAMNGEPIDRFEAFVRSTAVTQIPCAYVEGYQRMQEMVDEASWPSDPKVIFTSNSHIGNDMFKFWSADRLERGSKLMIGQHGGTYGTARRSFPEDHEVAISDRYLSWGWDDPNRDWIKPVGQLRGFSPLGVDHGCQPHALLVTAGLPRQSYSFVSAVVASQWLQYLEDQFNFVERLTPELRETLVVRLAKEDYDWDQAGRWQDRWPNIRIDNGQMIMRNLLTQSRVYISTYNATTFLESLAMDIPTIIFWRPEHWELRGTAIGPFEELSQAGIFHKSAESAADHLSDIWSDVDAWWGDRKVRSAIQNFNYQFNRRPADLVGAVTDEIWDLVRNH</sequence>
<dbReference type="EMBL" id="UINC01007540">
    <property type="protein sequence ID" value="SVA33902.1"/>
    <property type="molecule type" value="Genomic_DNA"/>
</dbReference>
<gene>
    <name evidence="1" type="ORF">METZ01_LOCUS86756</name>
</gene>
<dbReference type="AlphaFoldDB" id="A0A381V0J6"/>
<dbReference type="NCBIfam" id="TIGR04331">
    <property type="entry name" value="o_ant_LIC12162"/>
    <property type="match status" value="1"/>
</dbReference>
<dbReference type="InterPro" id="IPR027603">
    <property type="entry name" value="LIC12162"/>
</dbReference>
<accession>A0A381V0J6</accession>
<protein>
    <recommendedName>
        <fullName evidence="2">Transferase</fullName>
    </recommendedName>
</protein>